<keyword evidence="10" id="KW-1185">Reference proteome</keyword>
<dbReference type="GO" id="GO:0005615">
    <property type="term" value="C:extracellular space"/>
    <property type="evidence" value="ECO:0007669"/>
    <property type="project" value="UniProtKB-KW"/>
</dbReference>
<dbReference type="GO" id="GO:0005125">
    <property type="term" value="F:cytokine activity"/>
    <property type="evidence" value="ECO:0007669"/>
    <property type="project" value="UniProtKB-KW"/>
</dbReference>
<feature type="transmembrane region" description="Helical" evidence="7">
    <location>
        <begin position="15"/>
        <end position="40"/>
    </location>
</feature>
<keyword evidence="6" id="KW-0325">Glycoprotein</keyword>
<evidence type="ECO:0000256" key="2">
    <source>
        <dbReference type="ARBA" id="ARBA00008670"/>
    </source>
</evidence>
<dbReference type="SUPFAM" id="SSF49842">
    <property type="entry name" value="TNF-like"/>
    <property type="match status" value="1"/>
</dbReference>
<keyword evidence="4" id="KW-0964">Secreted</keyword>
<evidence type="ECO:0000256" key="5">
    <source>
        <dbReference type="ARBA" id="ARBA00023157"/>
    </source>
</evidence>
<keyword evidence="7" id="KW-0812">Transmembrane</keyword>
<dbReference type="GO" id="GO:0006955">
    <property type="term" value="P:immune response"/>
    <property type="evidence" value="ECO:0007669"/>
    <property type="project" value="InterPro"/>
</dbReference>
<dbReference type="GeneTree" id="ENSGT00940000157536"/>
<sequence length="255" mass="28152">MDVGFRSGGQRRRPVWAALVLALALLISFCLGALSLWHVLALKHEVAELRSEVAWRRTQQQPGEPGDAQAARGDEAVSVSQLLSKPTVLVPGVNEKAAPLAQTSSGTMGEGSVLQPCLQMMPDRRRSAVRQEHTTISWQVGLRRGSALVEHQNTILVREEGFYFVYSQVFYTDKTFTMGHVINRIKHNIVGNELQTVTLFRCIQTMNPVFPYNTCYTAGIAKLEAGDSVELLIPRQSANISLDGDSTFFGALRLL</sequence>
<name>A0A8C9SAY2_SCLFO</name>
<protein>
    <submittedName>
        <fullName evidence="9">TNF superfamily member 13b</fullName>
    </submittedName>
</protein>
<dbReference type="PANTHER" id="PTHR15151">
    <property type="entry name" value="PROTEIN EIGER"/>
    <property type="match status" value="1"/>
</dbReference>
<keyword evidence="3" id="KW-0202">Cytokine</keyword>
<proteinExistence type="inferred from homology"/>
<dbReference type="InterPro" id="IPR006052">
    <property type="entry name" value="TNF_dom"/>
</dbReference>
<dbReference type="GO" id="GO:0030890">
    <property type="term" value="P:positive regulation of B cell proliferation"/>
    <property type="evidence" value="ECO:0007669"/>
    <property type="project" value="TreeGrafter"/>
</dbReference>
<dbReference type="Proteomes" id="UP000694397">
    <property type="component" value="Chromosome 1"/>
</dbReference>
<dbReference type="Ensembl" id="ENSSFOT00015036626.2">
    <property type="protein sequence ID" value="ENSSFOP00015036233.2"/>
    <property type="gene ID" value="ENSSFOG00015023062.2"/>
</dbReference>
<feature type="domain" description="THD" evidence="8">
    <location>
        <begin position="116"/>
        <end position="254"/>
    </location>
</feature>
<dbReference type="Gene3D" id="2.60.120.40">
    <property type="match status" value="1"/>
</dbReference>
<evidence type="ECO:0000256" key="1">
    <source>
        <dbReference type="ARBA" id="ARBA00004613"/>
    </source>
</evidence>
<keyword evidence="7" id="KW-0472">Membrane</keyword>
<comment type="subcellular location">
    <subcellularLocation>
        <location evidence="1">Secreted</location>
    </subcellularLocation>
</comment>
<dbReference type="Pfam" id="PF00229">
    <property type="entry name" value="TNF"/>
    <property type="match status" value="1"/>
</dbReference>
<dbReference type="OrthoDB" id="5947373at2759"/>
<dbReference type="AlphaFoldDB" id="A0A8C9SAY2"/>
<reference evidence="9" key="3">
    <citation type="submission" date="2025-09" db="UniProtKB">
        <authorList>
            <consortium name="Ensembl"/>
        </authorList>
    </citation>
    <scope>IDENTIFICATION</scope>
</reference>
<keyword evidence="7" id="KW-1133">Transmembrane helix</keyword>
<keyword evidence="5" id="KW-1015">Disulfide bond</keyword>
<evidence type="ECO:0000256" key="4">
    <source>
        <dbReference type="ARBA" id="ARBA00022525"/>
    </source>
</evidence>
<dbReference type="GO" id="GO:0005164">
    <property type="term" value="F:tumor necrosis factor receptor binding"/>
    <property type="evidence" value="ECO:0007669"/>
    <property type="project" value="InterPro"/>
</dbReference>
<evidence type="ECO:0000313" key="9">
    <source>
        <dbReference type="Ensembl" id="ENSSFOP00015036233.2"/>
    </source>
</evidence>
<evidence type="ECO:0000259" key="8">
    <source>
        <dbReference type="PROSITE" id="PS50049"/>
    </source>
</evidence>
<accession>A0A8C9SAY2</accession>
<organism evidence="9 10">
    <name type="scientific">Scleropages formosus</name>
    <name type="common">Asian bonytongue</name>
    <name type="synonym">Osteoglossum formosum</name>
    <dbReference type="NCBI Taxonomy" id="113540"/>
    <lineage>
        <taxon>Eukaryota</taxon>
        <taxon>Metazoa</taxon>
        <taxon>Chordata</taxon>
        <taxon>Craniata</taxon>
        <taxon>Vertebrata</taxon>
        <taxon>Euteleostomi</taxon>
        <taxon>Actinopterygii</taxon>
        <taxon>Neopterygii</taxon>
        <taxon>Teleostei</taxon>
        <taxon>Osteoglossocephala</taxon>
        <taxon>Osteoglossomorpha</taxon>
        <taxon>Osteoglossiformes</taxon>
        <taxon>Osteoglossidae</taxon>
        <taxon>Scleropages</taxon>
    </lineage>
</organism>
<dbReference type="PROSITE" id="PS50049">
    <property type="entry name" value="THD_2"/>
    <property type="match status" value="1"/>
</dbReference>
<comment type="similarity">
    <text evidence="2">Belongs to the tumor necrosis factor family.</text>
</comment>
<evidence type="ECO:0000256" key="6">
    <source>
        <dbReference type="ARBA" id="ARBA00023180"/>
    </source>
</evidence>
<dbReference type="KEGG" id="sfm:108933122"/>
<evidence type="ECO:0000313" key="10">
    <source>
        <dbReference type="Proteomes" id="UP000694397"/>
    </source>
</evidence>
<dbReference type="PANTHER" id="PTHR15151:SF24">
    <property type="entry name" value="A PROLIFERATION-INDUCING LIGAND-LIKE PROTEIN-RELATED"/>
    <property type="match status" value="1"/>
</dbReference>
<dbReference type="InterPro" id="IPR008983">
    <property type="entry name" value="Tumour_necrosis_fac-like_dom"/>
</dbReference>
<dbReference type="GO" id="GO:0016020">
    <property type="term" value="C:membrane"/>
    <property type="evidence" value="ECO:0007669"/>
    <property type="project" value="InterPro"/>
</dbReference>
<reference evidence="9 10" key="1">
    <citation type="submission" date="2019-04" db="EMBL/GenBank/DDBJ databases">
        <authorList>
            <consortium name="Wellcome Sanger Institute Data Sharing"/>
        </authorList>
    </citation>
    <scope>NUCLEOTIDE SEQUENCE [LARGE SCALE GENOMIC DNA]</scope>
</reference>
<reference evidence="9" key="2">
    <citation type="submission" date="2025-08" db="UniProtKB">
        <authorList>
            <consortium name="Ensembl"/>
        </authorList>
    </citation>
    <scope>IDENTIFICATION</scope>
</reference>
<gene>
    <name evidence="9" type="primary">TNFSF13B</name>
</gene>
<evidence type="ECO:0000256" key="7">
    <source>
        <dbReference type="SAM" id="Phobius"/>
    </source>
</evidence>
<dbReference type="InterPro" id="IPR051748">
    <property type="entry name" value="TNF_Ligand_Superfamily"/>
</dbReference>
<evidence type="ECO:0000256" key="3">
    <source>
        <dbReference type="ARBA" id="ARBA00022514"/>
    </source>
</evidence>